<gene>
    <name evidence="6" type="ORF">HNQ59_003323</name>
</gene>
<dbReference type="GO" id="GO:0051536">
    <property type="term" value="F:iron-sulfur cluster binding"/>
    <property type="evidence" value="ECO:0007669"/>
    <property type="project" value="UniProtKB-KW"/>
</dbReference>
<dbReference type="SFLD" id="SFLDS00029">
    <property type="entry name" value="Radical_SAM"/>
    <property type="match status" value="1"/>
</dbReference>
<dbReference type="Gene3D" id="3.20.20.70">
    <property type="entry name" value="Aldolase class I"/>
    <property type="match status" value="1"/>
</dbReference>
<protein>
    <submittedName>
        <fullName evidence="6">Wyosine [tRNA(Phe)-imidazoG37] synthetase (Radical SAM superfamily)</fullName>
    </submittedName>
</protein>
<evidence type="ECO:0000313" key="6">
    <source>
        <dbReference type="EMBL" id="MBB5020015.1"/>
    </source>
</evidence>
<organism evidence="6 7">
    <name type="scientific">Chitinivorax tropicus</name>
    <dbReference type="NCBI Taxonomy" id="714531"/>
    <lineage>
        <taxon>Bacteria</taxon>
        <taxon>Pseudomonadati</taxon>
        <taxon>Pseudomonadota</taxon>
        <taxon>Betaproteobacteria</taxon>
        <taxon>Chitinivorax</taxon>
    </lineage>
</organism>
<dbReference type="GO" id="GO:0003824">
    <property type="term" value="F:catalytic activity"/>
    <property type="evidence" value="ECO:0007669"/>
    <property type="project" value="InterPro"/>
</dbReference>
<dbReference type="EMBL" id="JACHHY010000023">
    <property type="protein sequence ID" value="MBB5020015.1"/>
    <property type="molecule type" value="Genomic_DNA"/>
</dbReference>
<keyword evidence="7" id="KW-1185">Reference proteome</keyword>
<evidence type="ECO:0000256" key="5">
    <source>
        <dbReference type="ARBA" id="ARBA00023014"/>
    </source>
</evidence>
<reference evidence="6 7" key="1">
    <citation type="submission" date="2020-08" db="EMBL/GenBank/DDBJ databases">
        <title>Genomic Encyclopedia of Type Strains, Phase IV (KMG-IV): sequencing the most valuable type-strain genomes for metagenomic binning, comparative biology and taxonomic classification.</title>
        <authorList>
            <person name="Goeker M."/>
        </authorList>
    </citation>
    <scope>NUCLEOTIDE SEQUENCE [LARGE SCALE GENOMIC DNA]</scope>
    <source>
        <strain evidence="6 7">DSM 27165</strain>
    </source>
</reference>
<keyword evidence="5" id="KW-0411">Iron-sulfur</keyword>
<evidence type="ECO:0000256" key="1">
    <source>
        <dbReference type="ARBA" id="ARBA00001966"/>
    </source>
</evidence>
<dbReference type="GO" id="GO:0046872">
    <property type="term" value="F:metal ion binding"/>
    <property type="evidence" value="ECO:0007669"/>
    <property type="project" value="UniProtKB-KW"/>
</dbReference>
<accession>A0A840MRG3</accession>
<dbReference type="RefSeq" id="WP_343074303.1">
    <property type="nucleotide sequence ID" value="NZ_JACHHY010000023.1"/>
</dbReference>
<evidence type="ECO:0000256" key="2">
    <source>
        <dbReference type="ARBA" id="ARBA00022691"/>
    </source>
</evidence>
<keyword evidence="3" id="KW-0479">Metal-binding</keyword>
<evidence type="ECO:0000256" key="4">
    <source>
        <dbReference type="ARBA" id="ARBA00023004"/>
    </source>
</evidence>
<dbReference type="SUPFAM" id="SSF102114">
    <property type="entry name" value="Radical SAM enzymes"/>
    <property type="match status" value="1"/>
</dbReference>
<dbReference type="Proteomes" id="UP000575898">
    <property type="component" value="Unassembled WGS sequence"/>
</dbReference>
<name>A0A840MRG3_9PROT</name>
<dbReference type="InterPro" id="IPR013785">
    <property type="entry name" value="Aldolase_TIM"/>
</dbReference>
<keyword evidence="2" id="KW-0949">S-adenosyl-L-methionine</keyword>
<dbReference type="InterPro" id="IPR058240">
    <property type="entry name" value="rSAM_sf"/>
</dbReference>
<evidence type="ECO:0000256" key="3">
    <source>
        <dbReference type="ARBA" id="ARBA00022723"/>
    </source>
</evidence>
<comment type="cofactor">
    <cofactor evidence="1">
        <name>[4Fe-4S] cluster</name>
        <dbReference type="ChEBI" id="CHEBI:49883"/>
    </cofactor>
</comment>
<evidence type="ECO:0000313" key="7">
    <source>
        <dbReference type="Proteomes" id="UP000575898"/>
    </source>
</evidence>
<dbReference type="AlphaFoldDB" id="A0A840MRG3"/>
<sequence length="286" mass="31526">MSQQPVVLSITRHDRDVAGLTYVYPVVSRRAGGVSIGINLNPNNACNWRCLYCQVPDLKRGGAPDIDLVLLEHELRAFIEYVMNGDFMATQVPPEARRLNDIALSGNGEPTSASCFHEVIQLIGRVMRDFDLLGKIKVVLITNGSLMNRTLVREGLANMRALGGEVWFKVDRGTAAQMSLINQVNAMPERVLRHLRQAALSCPTWVQTCMFKLDGLPPDDQEIEAYLALLRQARDGGVALGGVLLYGIARQSTQPEAARLSPCDADWMQMLADKIAELGLQVKLSI</sequence>
<keyword evidence="4" id="KW-0408">Iron</keyword>
<dbReference type="CDD" id="cd01335">
    <property type="entry name" value="Radical_SAM"/>
    <property type="match status" value="1"/>
</dbReference>
<dbReference type="InterPro" id="IPR007197">
    <property type="entry name" value="rSAM"/>
</dbReference>
<proteinExistence type="predicted"/>
<comment type="caution">
    <text evidence="6">The sequence shown here is derived from an EMBL/GenBank/DDBJ whole genome shotgun (WGS) entry which is preliminary data.</text>
</comment>